<evidence type="ECO:0000313" key="4">
    <source>
        <dbReference type="Proteomes" id="UP000188613"/>
    </source>
</evidence>
<sequence>MDWNKTKTYFIAVFLVLDLFLAVMFFNKFDATRFEVIKATSIEDKLKNDRIEYEKMPADAGELSIITAKPKTFSKSDFLFYTNQTIKIDSIDSNGTKIESVLDKPYETDGAMRDKMISFVKNNVLLGEQYSYWKRDREEKTVIFYQQYDDKKLFQNISGLVTLKLDDKDNIISYTQTMLSNIDEHTDEEAILTAFQAIDALYQNGLIQPDTEVANAELGYYTLVQLTESQVLSPTWYFQLRKDGETKEFYVNAYNGSIYQTEKES</sequence>
<reference evidence="3 4" key="1">
    <citation type="submission" date="2016-12" db="EMBL/GenBank/DDBJ databases">
        <title>Domibacillus sp. SAB 38T whole genome sequencing.</title>
        <authorList>
            <person name="Verma A."/>
            <person name="Ojha A.K."/>
            <person name="Krishnamurthi S."/>
        </authorList>
    </citation>
    <scope>NUCLEOTIDE SEQUENCE [LARGE SCALE GENOMIC DNA]</scope>
    <source>
        <strain evidence="3 4">SAB 38</strain>
    </source>
</reference>
<protein>
    <recommendedName>
        <fullName evidence="2">Regulatory protein YycH-like domain-containing protein</fullName>
    </recommendedName>
</protein>
<dbReference type="Gene3D" id="2.40.128.690">
    <property type="entry name" value="YycH protein, domain 3-like"/>
    <property type="match status" value="1"/>
</dbReference>
<dbReference type="RefSeq" id="WP_076766566.1">
    <property type="nucleotide sequence ID" value="NZ_MSFI01000020.1"/>
</dbReference>
<dbReference type="AlphaFoldDB" id="A0A1V2A615"/>
<gene>
    <name evidence="3" type="ORF">BTO28_11970</name>
</gene>
<keyword evidence="1" id="KW-0472">Membrane</keyword>
<keyword evidence="1" id="KW-1133">Transmembrane helix</keyword>
<dbReference type="OrthoDB" id="2388036at2"/>
<dbReference type="Pfam" id="PF09648">
    <property type="entry name" value="YycI"/>
    <property type="match status" value="1"/>
</dbReference>
<name>A0A1V2A615_9BACI</name>
<keyword evidence="4" id="KW-1185">Reference proteome</keyword>
<evidence type="ECO:0000256" key="1">
    <source>
        <dbReference type="SAM" id="Phobius"/>
    </source>
</evidence>
<dbReference type="InterPro" id="IPR018604">
    <property type="entry name" value="YycI-like"/>
</dbReference>
<feature type="domain" description="Regulatory protein YycH-like" evidence="2">
    <location>
        <begin position="38"/>
        <end position="254"/>
    </location>
</feature>
<dbReference type="GO" id="GO:0016020">
    <property type="term" value="C:membrane"/>
    <property type="evidence" value="ECO:0007669"/>
    <property type="project" value="InterPro"/>
</dbReference>
<dbReference type="Proteomes" id="UP000188613">
    <property type="component" value="Unassembled WGS sequence"/>
</dbReference>
<proteinExistence type="predicted"/>
<accession>A0A1V2A615</accession>
<keyword evidence="1" id="KW-0812">Transmembrane</keyword>
<comment type="caution">
    <text evidence="3">The sequence shown here is derived from an EMBL/GenBank/DDBJ whole genome shotgun (WGS) entry which is preliminary data.</text>
</comment>
<evidence type="ECO:0000259" key="2">
    <source>
        <dbReference type="Pfam" id="PF09648"/>
    </source>
</evidence>
<dbReference type="STRING" id="1714355.BTO28_11970"/>
<feature type="transmembrane region" description="Helical" evidence="1">
    <location>
        <begin position="6"/>
        <end position="26"/>
    </location>
</feature>
<organism evidence="3 4">
    <name type="scientific">Domibacillus epiphyticus</name>
    <dbReference type="NCBI Taxonomy" id="1714355"/>
    <lineage>
        <taxon>Bacteria</taxon>
        <taxon>Bacillati</taxon>
        <taxon>Bacillota</taxon>
        <taxon>Bacilli</taxon>
        <taxon>Bacillales</taxon>
        <taxon>Bacillaceae</taxon>
        <taxon>Domibacillus</taxon>
    </lineage>
</organism>
<dbReference type="EMBL" id="MSFI01000020">
    <property type="protein sequence ID" value="OMP66418.1"/>
    <property type="molecule type" value="Genomic_DNA"/>
</dbReference>
<evidence type="ECO:0000313" key="3">
    <source>
        <dbReference type="EMBL" id="OMP66418.1"/>
    </source>
</evidence>